<feature type="transmembrane region" description="Helical" evidence="6">
    <location>
        <begin position="186"/>
        <end position="205"/>
    </location>
</feature>
<protein>
    <submittedName>
        <fullName evidence="7">Oligosaccharide flippase family protein</fullName>
    </submittedName>
</protein>
<dbReference type="InterPro" id="IPR050833">
    <property type="entry name" value="Poly_Biosynth_Transport"/>
</dbReference>
<feature type="transmembrane region" description="Helical" evidence="6">
    <location>
        <begin position="372"/>
        <end position="391"/>
    </location>
</feature>
<comment type="subcellular location">
    <subcellularLocation>
        <location evidence="1">Cell membrane</location>
        <topology evidence="1">Multi-pass membrane protein</topology>
    </subcellularLocation>
</comment>
<gene>
    <name evidence="7" type="ORF">ACFFUU_00965</name>
</gene>
<dbReference type="Pfam" id="PF13440">
    <property type="entry name" value="Polysacc_synt_3"/>
    <property type="match status" value="1"/>
</dbReference>
<feature type="transmembrane region" description="Helical" evidence="6">
    <location>
        <begin position="397"/>
        <end position="419"/>
    </location>
</feature>
<dbReference type="RefSeq" id="WP_290284773.1">
    <property type="nucleotide sequence ID" value="NZ_JAUFQN010000019.1"/>
</dbReference>
<dbReference type="Proteomes" id="UP001589576">
    <property type="component" value="Unassembled WGS sequence"/>
</dbReference>
<feature type="transmembrane region" description="Helical" evidence="6">
    <location>
        <begin position="431"/>
        <end position="452"/>
    </location>
</feature>
<evidence type="ECO:0000256" key="3">
    <source>
        <dbReference type="ARBA" id="ARBA00022692"/>
    </source>
</evidence>
<evidence type="ECO:0000256" key="5">
    <source>
        <dbReference type="ARBA" id="ARBA00023136"/>
    </source>
</evidence>
<reference evidence="7 8" key="1">
    <citation type="submission" date="2024-09" db="EMBL/GenBank/DDBJ databases">
        <authorList>
            <person name="Sun Q."/>
            <person name="Mori K."/>
        </authorList>
    </citation>
    <scope>NUCLEOTIDE SEQUENCE [LARGE SCALE GENOMIC DNA]</scope>
    <source>
        <strain evidence="7 8">CECT 8460</strain>
    </source>
</reference>
<evidence type="ECO:0000313" key="7">
    <source>
        <dbReference type="EMBL" id="MFB9088165.1"/>
    </source>
</evidence>
<feature type="transmembrane region" description="Helical" evidence="6">
    <location>
        <begin position="343"/>
        <end position="365"/>
    </location>
</feature>
<evidence type="ECO:0000256" key="2">
    <source>
        <dbReference type="ARBA" id="ARBA00022475"/>
    </source>
</evidence>
<feature type="transmembrane region" description="Helical" evidence="6">
    <location>
        <begin position="458"/>
        <end position="476"/>
    </location>
</feature>
<keyword evidence="3 6" id="KW-0812">Transmembrane</keyword>
<feature type="transmembrane region" description="Helical" evidence="6">
    <location>
        <begin position="12"/>
        <end position="31"/>
    </location>
</feature>
<dbReference type="EMBL" id="JBHMFB010000003">
    <property type="protein sequence ID" value="MFB9088165.1"/>
    <property type="molecule type" value="Genomic_DNA"/>
</dbReference>
<evidence type="ECO:0000256" key="1">
    <source>
        <dbReference type="ARBA" id="ARBA00004651"/>
    </source>
</evidence>
<feature type="transmembrane region" description="Helical" evidence="6">
    <location>
        <begin position="37"/>
        <end position="58"/>
    </location>
</feature>
<proteinExistence type="predicted"/>
<accession>A0ABV5GAL8</accession>
<dbReference type="PANTHER" id="PTHR30250">
    <property type="entry name" value="PST FAMILY PREDICTED COLANIC ACID TRANSPORTER"/>
    <property type="match status" value="1"/>
</dbReference>
<keyword evidence="5 6" id="KW-0472">Membrane</keyword>
<feature type="transmembrane region" description="Helical" evidence="6">
    <location>
        <begin position="161"/>
        <end position="180"/>
    </location>
</feature>
<keyword evidence="2" id="KW-1003">Cell membrane</keyword>
<keyword evidence="4 6" id="KW-1133">Transmembrane helix</keyword>
<keyword evidence="8" id="KW-1185">Reference proteome</keyword>
<dbReference type="PANTHER" id="PTHR30250:SF11">
    <property type="entry name" value="O-ANTIGEN TRANSPORTER-RELATED"/>
    <property type="match status" value="1"/>
</dbReference>
<evidence type="ECO:0000313" key="8">
    <source>
        <dbReference type="Proteomes" id="UP001589576"/>
    </source>
</evidence>
<feature type="transmembrane region" description="Helical" evidence="6">
    <location>
        <begin position="226"/>
        <end position="251"/>
    </location>
</feature>
<evidence type="ECO:0000256" key="6">
    <source>
        <dbReference type="SAM" id="Phobius"/>
    </source>
</evidence>
<feature type="transmembrane region" description="Helical" evidence="6">
    <location>
        <begin position="263"/>
        <end position="286"/>
    </location>
</feature>
<feature type="transmembrane region" description="Helical" evidence="6">
    <location>
        <begin position="128"/>
        <end position="149"/>
    </location>
</feature>
<feature type="transmembrane region" description="Helical" evidence="6">
    <location>
        <begin position="307"/>
        <end position="331"/>
    </location>
</feature>
<feature type="transmembrane region" description="Helical" evidence="6">
    <location>
        <begin position="96"/>
        <end position="116"/>
    </location>
</feature>
<name>A0ABV5GAL8_9FLAO</name>
<evidence type="ECO:0000256" key="4">
    <source>
        <dbReference type="ARBA" id="ARBA00022989"/>
    </source>
</evidence>
<sequence length="495" mass="54833">MSDSKASFKQIFKATSIFGGVQVFNIIITLIRSKVLAILIGTVGMGLNGMFMSSLNLIKTLSALGISESAVRDLSKAHNSGDTVRIAKTFTVFRRWIWITAFLGVLLTICFSPLLSHFSFGNYDHTSSYIWLSITFVFGALSGGIYTLLRGTRQLKYLAQANIFGGVLGLFVALPIFYFYGIEGVVPAIIATAFGNYLVSVFFTRKIHFQKESISWQETFSLGKPMVTLGISLTLISLLAAGIAFILSAFISSTGSFKDLGLYNAGVAIVDGYVGMVFTAMATDYFPRLSGLIDDEVRWKELVNQQAELVLIILGIVLVLLISTTPFLIHLLLSSEFIGVQDFIFWSVIALPLKGLIWVIGFIILAKGDNKLFLIIEIIANLIVLTFNLFFYKFHGISGLGISMIASHSIFLIIMIIVIKSKYNFKYSKEVIVLTSKIFLSLSLCLICIKVLGYPNAYYPEAVIVLFTIAYCLFELNKRINLKGILSYVKTKVKR</sequence>
<comment type="caution">
    <text evidence="7">The sequence shown here is derived from an EMBL/GenBank/DDBJ whole genome shotgun (WGS) entry which is preliminary data.</text>
</comment>
<organism evidence="7 8">
    <name type="scientific">Flavobacterium paronense</name>
    <dbReference type="NCBI Taxonomy" id="1392775"/>
    <lineage>
        <taxon>Bacteria</taxon>
        <taxon>Pseudomonadati</taxon>
        <taxon>Bacteroidota</taxon>
        <taxon>Flavobacteriia</taxon>
        <taxon>Flavobacteriales</taxon>
        <taxon>Flavobacteriaceae</taxon>
        <taxon>Flavobacterium</taxon>
    </lineage>
</organism>